<evidence type="ECO:0000313" key="1">
    <source>
        <dbReference type="EMBL" id="JAD61452.1"/>
    </source>
</evidence>
<dbReference type="EMBL" id="GBRH01236443">
    <property type="protein sequence ID" value="JAD61452.1"/>
    <property type="molecule type" value="Transcribed_RNA"/>
</dbReference>
<sequence length="63" mass="7211">MENIYKIPSPYCCVLQQTLHIPLHISGHSNRLSISLFIFLDTPTDSPYLNGTIPTASFEWLYI</sequence>
<organism evidence="1">
    <name type="scientific">Arundo donax</name>
    <name type="common">Giant reed</name>
    <name type="synonym">Donax arundinaceus</name>
    <dbReference type="NCBI Taxonomy" id="35708"/>
    <lineage>
        <taxon>Eukaryota</taxon>
        <taxon>Viridiplantae</taxon>
        <taxon>Streptophyta</taxon>
        <taxon>Embryophyta</taxon>
        <taxon>Tracheophyta</taxon>
        <taxon>Spermatophyta</taxon>
        <taxon>Magnoliopsida</taxon>
        <taxon>Liliopsida</taxon>
        <taxon>Poales</taxon>
        <taxon>Poaceae</taxon>
        <taxon>PACMAD clade</taxon>
        <taxon>Arundinoideae</taxon>
        <taxon>Arundineae</taxon>
        <taxon>Arundo</taxon>
    </lineage>
</organism>
<name>A0A0A9BQ96_ARUDO</name>
<proteinExistence type="predicted"/>
<reference evidence="1" key="1">
    <citation type="submission" date="2014-09" db="EMBL/GenBank/DDBJ databases">
        <authorList>
            <person name="Magalhaes I.L.F."/>
            <person name="Oliveira U."/>
            <person name="Santos F.R."/>
            <person name="Vidigal T.H.D.A."/>
            <person name="Brescovit A.D."/>
            <person name="Santos A.J."/>
        </authorList>
    </citation>
    <scope>NUCLEOTIDE SEQUENCE</scope>
    <source>
        <tissue evidence="1">Shoot tissue taken approximately 20 cm above the soil surface</tissue>
    </source>
</reference>
<protein>
    <submittedName>
        <fullName evidence="1">Uncharacterized protein</fullName>
    </submittedName>
</protein>
<reference evidence="1" key="2">
    <citation type="journal article" date="2015" name="Data Brief">
        <title>Shoot transcriptome of the giant reed, Arundo donax.</title>
        <authorList>
            <person name="Barrero R.A."/>
            <person name="Guerrero F.D."/>
            <person name="Moolhuijzen P."/>
            <person name="Goolsby J.A."/>
            <person name="Tidwell J."/>
            <person name="Bellgard S.E."/>
            <person name="Bellgard M.I."/>
        </authorList>
    </citation>
    <scope>NUCLEOTIDE SEQUENCE</scope>
    <source>
        <tissue evidence="1">Shoot tissue taken approximately 20 cm above the soil surface</tissue>
    </source>
</reference>
<dbReference type="AlphaFoldDB" id="A0A0A9BQ96"/>
<accession>A0A0A9BQ96</accession>